<dbReference type="EMBL" id="CP103424">
    <property type="protein sequence ID" value="UWD35230.1"/>
    <property type="molecule type" value="Genomic_DNA"/>
</dbReference>
<accession>A0ABY5TYF8</accession>
<feature type="transmembrane region" description="Helical" evidence="1">
    <location>
        <begin position="36"/>
        <end position="62"/>
    </location>
</feature>
<evidence type="ECO:0008006" key="4">
    <source>
        <dbReference type="Google" id="ProtNLM"/>
    </source>
</evidence>
<dbReference type="Proteomes" id="UP001059819">
    <property type="component" value="Chromosome"/>
</dbReference>
<keyword evidence="1" id="KW-0812">Transmembrane</keyword>
<sequence length="144" mass="16000">MNEQMTNEQMTNEQMMFEQFKSKKPKKISDLYKTGVMLSLILGCFGSLGGIIYIITTIPILLDLATTPDIDPALTSAKIFPVVIIAFFSVAFIPYIILVALGLKSLKQKTYKYRVIMSVLSIMFGLLLGIIAGVLMLVAERDNN</sequence>
<evidence type="ECO:0000313" key="2">
    <source>
        <dbReference type="EMBL" id="UWD35230.1"/>
    </source>
</evidence>
<name>A0ABY5TYF8_9MOLU</name>
<gene>
    <name evidence="2" type="ORF">NX779_01145</name>
</gene>
<feature type="transmembrane region" description="Helical" evidence="1">
    <location>
        <begin position="82"/>
        <end position="103"/>
    </location>
</feature>
<evidence type="ECO:0000256" key="1">
    <source>
        <dbReference type="SAM" id="Phobius"/>
    </source>
</evidence>
<reference evidence="2" key="1">
    <citation type="submission" date="2022-08" db="EMBL/GenBank/DDBJ databases">
        <title>Complete genome sequence of Mycoplasma cottewii type strain VIS.</title>
        <authorList>
            <person name="Spergser J."/>
        </authorList>
    </citation>
    <scope>NUCLEOTIDE SEQUENCE</scope>
    <source>
        <strain evidence="2">VIS</strain>
    </source>
</reference>
<evidence type="ECO:0000313" key="3">
    <source>
        <dbReference type="Proteomes" id="UP001059819"/>
    </source>
</evidence>
<dbReference type="RefSeq" id="WP_259430379.1">
    <property type="nucleotide sequence ID" value="NZ_CP103424.1"/>
</dbReference>
<protein>
    <recommendedName>
        <fullName evidence="4">DUF4064 domain-containing protein</fullName>
    </recommendedName>
</protein>
<proteinExistence type="predicted"/>
<feature type="transmembrane region" description="Helical" evidence="1">
    <location>
        <begin position="115"/>
        <end position="139"/>
    </location>
</feature>
<keyword evidence="1" id="KW-0472">Membrane</keyword>
<keyword evidence="1" id="KW-1133">Transmembrane helix</keyword>
<keyword evidence="3" id="KW-1185">Reference proteome</keyword>
<organism evidence="2 3">
    <name type="scientific">Mycoplasma cottewii</name>
    <dbReference type="NCBI Taxonomy" id="51364"/>
    <lineage>
        <taxon>Bacteria</taxon>
        <taxon>Bacillati</taxon>
        <taxon>Mycoplasmatota</taxon>
        <taxon>Mollicutes</taxon>
        <taxon>Mycoplasmataceae</taxon>
        <taxon>Mycoplasma</taxon>
    </lineage>
</organism>